<dbReference type="EMBL" id="JXLN01001589">
    <property type="protein sequence ID" value="KPM02327.1"/>
    <property type="molecule type" value="Genomic_DNA"/>
</dbReference>
<reference evidence="2 3" key="1">
    <citation type="journal article" date="2015" name="Parasit. Vectors">
        <title>Draft genome of the scabies mite.</title>
        <authorList>
            <person name="Rider S.D.Jr."/>
            <person name="Morgan M.S."/>
            <person name="Arlian L.G."/>
        </authorList>
    </citation>
    <scope>NUCLEOTIDE SEQUENCE [LARGE SCALE GENOMIC DNA]</scope>
    <source>
        <strain evidence="2">Arlian Lab</strain>
    </source>
</reference>
<evidence type="ECO:0000256" key="1">
    <source>
        <dbReference type="SAM" id="MobiDB-lite"/>
    </source>
</evidence>
<name>A0A131ZU80_SARSC</name>
<feature type="compositionally biased region" description="Gly residues" evidence="1">
    <location>
        <begin position="9"/>
        <end position="20"/>
    </location>
</feature>
<comment type="caution">
    <text evidence="2">The sequence shown here is derived from an EMBL/GenBank/DDBJ whole genome shotgun (WGS) entry which is preliminary data.</text>
</comment>
<accession>A0A131ZU80</accession>
<dbReference type="Proteomes" id="UP000616769">
    <property type="component" value="Unassembled WGS sequence"/>
</dbReference>
<evidence type="ECO:0000313" key="2">
    <source>
        <dbReference type="EMBL" id="KPM02327.1"/>
    </source>
</evidence>
<evidence type="ECO:0000313" key="3">
    <source>
        <dbReference type="Proteomes" id="UP000616769"/>
    </source>
</evidence>
<proteinExistence type="predicted"/>
<dbReference type="AlphaFoldDB" id="A0A131ZU80"/>
<organism evidence="2 3">
    <name type="scientific">Sarcoptes scabiei</name>
    <name type="common">Itch mite</name>
    <name type="synonym">Acarus scabiei</name>
    <dbReference type="NCBI Taxonomy" id="52283"/>
    <lineage>
        <taxon>Eukaryota</taxon>
        <taxon>Metazoa</taxon>
        <taxon>Ecdysozoa</taxon>
        <taxon>Arthropoda</taxon>
        <taxon>Chelicerata</taxon>
        <taxon>Arachnida</taxon>
        <taxon>Acari</taxon>
        <taxon>Acariformes</taxon>
        <taxon>Sarcoptiformes</taxon>
        <taxon>Astigmata</taxon>
        <taxon>Psoroptidia</taxon>
        <taxon>Sarcoptoidea</taxon>
        <taxon>Sarcoptidae</taxon>
        <taxon>Sarcoptinae</taxon>
        <taxon>Sarcoptes</taxon>
    </lineage>
</organism>
<protein>
    <submittedName>
        <fullName evidence="2">Uncharacterized protein</fullName>
    </submittedName>
</protein>
<sequence>MKSYISGGCESGGGVGGGDDGQQSILMNVTNDENKLNDPVVHYFQTPYALSRLPRSSFNNNENIMIGSDLDQQDGFNLGRVNLTNNNNNHILDLNKSSSLATNGCTMRSVRPLMNGNGDHVYDMPFPPKWV</sequence>
<gene>
    <name evidence="2" type="ORF">QR98_0007380</name>
</gene>
<feature type="region of interest" description="Disordered" evidence="1">
    <location>
        <begin position="1"/>
        <end position="24"/>
    </location>
</feature>
<dbReference type="VEuPathDB" id="VectorBase:SSCA005183"/>